<dbReference type="AlphaFoldDB" id="A0A9J9QF24"/>
<evidence type="ECO:0000313" key="1">
    <source>
        <dbReference type="EMBL" id="ACM32315.1"/>
    </source>
</evidence>
<reference evidence="1 2" key="1">
    <citation type="journal article" date="2010" name="J. Bacteriol.">
        <title>Completed genome sequence of the anaerobic iron-oxidizing bacterium Acidovorax ebreus strain TPSY.</title>
        <authorList>
            <person name="Byrne-Bailey K.G."/>
            <person name="Weber K.A."/>
            <person name="Chair A.H."/>
            <person name="Bose S."/>
            <person name="Knox T."/>
            <person name="Spanbauer T.L."/>
            <person name="Chertkov O."/>
            <person name="Coates J.D."/>
        </authorList>
    </citation>
    <scope>NUCLEOTIDE SEQUENCE [LARGE SCALE GENOMIC DNA]</scope>
    <source>
        <strain evidence="1 2">TPSY</strain>
    </source>
</reference>
<keyword evidence="2" id="KW-1185">Reference proteome</keyword>
<proteinExistence type="predicted"/>
<organism evidence="1 2">
    <name type="scientific">Acidovorax ebreus (strain TPSY)</name>
    <name type="common">Diaphorobacter sp. (strain TPSY)</name>
    <dbReference type="NCBI Taxonomy" id="535289"/>
    <lineage>
        <taxon>Bacteria</taxon>
        <taxon>Pseudomonadati</taxon>
        <taxon>Pseudomonadota</taxon>
        <taxon>Betaproteobacteria</taxon>
        <taxon>Burkholderiales</taxon>
        <taxon>Comamonadaceae</taxon>
        <taxon>Diaphorobacter</taxon>
    </lineage>
</organism>
<evidence type="ECO:0000313" key="2">
    <source>
        <dbReference type="Proteomes" id="UP000000450"/>
    </source>
</evidence>
<dbReference type="KEGG" id="dia:Dtpsy_0837"/>
<protein>
    <submittedName>
        <fullName evidence="1">Uncharacterized protein</fullName>
    </submittedName>
</protein>
<dbReference type="RefSeq" id="WP_012655807.1">
    <property type="nucleotide sequence ID" value="NC_011992.1"/>
</dbReference>
<accession>A0A9J9QF24</accession>
<name>A0A9J9QF24_ACIET</name>
<sequence>MKPINGGQSALIHMGYAVQEPRMSADALRIVRVASHLRMCLQSPERSAWFDHHVFEVDTLLRGYATDYITQATTDLDFHAFLSREAAAGRRFSRALPRGGFCQAGVVAPPDSLMCETNASTGRR</sequence>
<gene>
    <name evidence="1" type="ordered locus">Dtpsy_0837</name>
</gene>
<dbReference type="EMBL" id="CP001392">
    <property type="protein sequence ID" value="ACM32315.1"/>
    <property type="molecule type" value="Genomic_DNA"/>
</dbReference>
<dbReference type="Proteomes" id="UP000000450">
    <property type="component" value="Chromosome"/>
</dbReference>